<dbReference type="EMBL" id="CAJNOC010005170">
    <property type="protein sequence ID" value="CAF1044474.1"/>
    <property type="molecule type" value="Genomic_DNA"/>
</dbReference>
<evidence type="ECO:0000313" key="1">
    <source>
        <dbReference type="EMBL" id="CAF1044474.1"/>
    </source>
</evidence>
<dbReference type="AlphaFoldDB" id="A0A814JZ21"/>
<sequence>MEVRFKDFFDLTTKSTSTVSNSAIYSASFGTNTYVSDSNKISSSKTNFFQNTKMPLSTKKKIELNLESPITTPLPIGVSTPISTIYNKNTTEQIQMQNVNGLKNDTLSISSHETRITMFDSGLLNSCLSKNHILKSEPVVVINIGVDKSSEKSRSDVLELENMDKPKKMKI</sequence>
<organism evidence="1 2">
    <name type="scientific">Brachionus calyciflorus</name>
    <dbReference type="NCBI Taxonomy" id="104777"/>
    <lineage>
        <taxon>Eukaryota</taxon>
        <taxon>Metazoa</taxon>
        <taxon>Spiralia</taxon>
        <taxon>Gnathifera</taxon>
        <taxon>Rotifera</taxon>
        <taxon>Eurotatoria</taxon>
        <taxon>Monogononta</taxon>
        <taxon>Pseudotrocha</taxon>
        <taxon>Ploima</taxon>
        <taxon>Brachionidae</taxon>
        <taxon>Brachionus</taxon>
    </lineage>
</organism>
<gene>
    <name evidence="1" type="ORF">OXX778_LOCUS18514</name>
</gene>
<name>A0A814JZ21_9BILA</name>
<keyword evidence="2" id="KW-1185">Reference proteome</keyword>
<accession>A0A814JZ21</accession>
<dbReference type="Proteomes" id="UP000663879">
    <property type="component" value="Unassembled WGS sequence"/>
</dbReference>
<proteinExistence type="predicted"/>
<comment type="caution">
    <text evidence="1">The sequence shown here is derived from an EMBL/GenBank/DDBJ whole genome shotgun (WGS) entry which is preliminary data.</text>
</comment>
<evidence type="ECO:0000313" key="2">
    <source>
        <dbReference type="Proteomes" id="UP000663879"/>
    </source>
</evidence>
<protein>
    <submittedName>
        <fullName evidence="1">Uncharacterized protein</fullName>
    </submittedName>
</protein>
<reference evidence="1" key="1">
    <citation type="submission" date="2021-02" db="EMBL/GenBank/DDBJ databases">
        <authorList>
            <person name="Nowell W R."/>
        </authorList>
    </citation>
    <scope>NUCLEOTIDE SEQUENCE</scope>
    <source>
        <strain evidence="1">Ploen Becks lab</strain>
    </source>
</reference>